<comment type="caution">
    <text evidence="4">The sequence shown here is derived from an EMBL/GenBank/DDBJ whole genome shotgun (WGS) entry which is preliminary data.</text>
</comment>
<comment type="cofactor">
    <cofactor evidence="1">
        <name>Mg(2+)</name>
        <dbReference type="ChEBI" id="CHEBI:18420"/>
    </cofactor>
</comment>
<dbReference type="GO" id="GO:0016787">
    <property type="term" value="F:hydrolase activity"/>
    <property type="evidence" value="ECO:0007669"/>
    <property type="project" value="UniProtKB-KW"/>
</dbReference>
<dbReference type="SUPFAM" id="SSF55811">
    <property type="entry name" value="Nudix"/>
    <property type="match status" value="2"/>
</dbReference>
<organism evidence="4 5">
    <name type="scientific">Kitasatospora cineracea</name>
    <dbReference type="NCBI Taxonomy" id="88074"/>
    <lineage>
        <taxon>Bacteria</taxon>
        <taxon>Bacillati</taxon>
        <taxon>Actinomycetota</taxon>
        <taxon>Actinomycetes</taxon>
        <taxon>Kitasatosporales</taxon>
        <taxon>Streptomycetaceae</taxon>
        <taxon>Kitasatospora</taxon>
    </lineage>
</organism>
<dbReference type="PANTHER" id="PTHR43046">
    <property type="entry name" value="GDP-MANNOSE MANNOSYL HYDROLASE"/>
    <property type="match status" value="1"/>
</dbReference>
<dbReference type="Gene3D" id="3.90.79.10">
    <property type="entry name" value="Nucleoside Triphosphate Pyrophosphohydrolase"/>
    <property type="match status" value="2"/>
</dbReference>
<dbReference type="PROSITE" id="PS51462">
    <property type="entry name" value="NUDIX"/>
    <property type="match status" value="2"/>
</dbReference>
<dbReference type="EMBL" id="RKQG01000002">
    <property type="protein sequence ID" value="RPE29184.1"/>
    <property type="molecule type" value="Genomic_DNA"/>
</dbReference>
<feature type="domain" description="Nudix hydrolase" evidence="3">
    <location>
        <begin position="46"/>
        <end position="190"/>
    </location>
</feature>
<protein>
    <submittedName>
        <fullName evidence="4">8-oxo-dGTP pyrophosphatase MutT (NUDIX family)</fullName>
    </submittedName>
</protein>
<feature type="domain" description="Nudix hydrolase" evidence="3">
    <location>
        <begin position="190"/>
        <end position="324"/>
    </location>
</feature>
<name>A0A3N4RYL8_9ACTN</name>
<evidence type="ECO:0000313" key="5">
    <source>
        <dbReference type="Proteomes" id="UP000266906"/>
    </source>
</evidence>
<accession>A0A3N4RYL8</accession>
<evidence type="ECO:0000256" key="2">
    <source>
        <dbReference type="ARBA" id="ARBA00022801"/>
    </source>
</evidence>
<evidence type="ECO:0000259" key="3">
    <source>
        <dbReference type="PROSITE" id="PS51462"/>
    </source>
</evidence>
<dbReference type="Pfam" id="PF00293">
    <property type="entry name" value="NUDIX"/>
    <property type="match status" value="2"/>
</dbReference>
<evidence type="ECO:0000256" key="1">
    <source>
        <dbReference type="ARBA" id="ARBA00001946"/>
    </source>
</evidence>
<dbReference type="PANTHER" id="PTHR43046:SF14">
    <property type="entry name" value="MUTT_NUDIX FAMILY PROTEIN"/>
    <property type="match status" value="1"/>
</dbReference>
<dbReference type="CDD" id="cd03674">
    <property type="entry name" value="NUDIX_Hydrolase"/>
    <property type="match status" value="1"/>
</dbReference>
<dbReference type="Proteomes" id="UP000266906">
    <property type="component" value="Unassembled WGS sequence"/>
</dbReference>
<dbReference type="InterPro" id="IPR000086">
    <property type="entry name" value="NUDIX_hydrolase_dom"/>
</dbReference>
<reference evidence="4 5" key="1">
    <citation type="submission" date="2018-11" db="EMBL/GenBank/DDBJ databases">
        <title>Sequencing the genomes of 1000 actinobacteria strains.</title>
        <authorList>
            <person name="Klenk H.-P."/>
        </authorList>
    </citation>
    <scope>NUCLEOTIDE SEQUENCE [LARGE SCALE GENOMIC DNA]</scope>
    <source>
        <strain evidence="4 5">DSM 44781</strain>
    </source>
</reference>
<dbReference type="RefSeq" id="WP_123820757.1">
    <property type="nucleotide sequence ID" value="NZ_RKQG01000002.1"/>
</dbReference>
<dbReference type="InterPro" id="IPR015797">
    <property type="entry name" value="NUDIX_hydrolase-like_dom_sf"/>
</dbReference>
<gene>
    <name evidence="4" type="ORF">EDD38_6334</name>
</gene>
<keyword evidence="5" id="KW-1185">Reference proteome</keyword>
<keyword evidence="2" id="KW-0378">Hydrolase</keyword>
<proteinExistence type="predicted"/>
<sequence length="341" mass="37151">MPATPAEIAATTRAYLERHPGERARLQPLLDLLATASDPTGRTTLPAHVTCSGVVLDRDLRVLHVHHRATGLVLCPGGHGEAGDLSLLGTAVREVAEETGIPVGALRLAPQLLDAPVDIDVNDIDPNPAKGEGAHRHYDFRYVLHLADGEPPPTALQQDEVTGAEWRPLAEVSSPELRAKLLGAGLTGRPEPVNASAVVHDGRGRYLLHLRDNFPHIWAPGEFSLLGGGREPEDATIEATLRRELAEEVPGLDLGAVEPLTVEWTTDRHGLAVPIQVFTAHWDGHPDRADLREGVLVHWFRPEDLHRINLRDSTRRLLREHAATHRTGTPATPPQTQEQQA</sequence>
<dbReference type="AlphaFoldDB" id="A0A3N4RYL8"/>
<evidence type="ECO:0000313" key="4">
    <source>
        <dbReference type="EMBL" id="RPE29184.1"/>
    </source>
</evidence>